<accession>R0M1D0</accession>
<dbReference type="HOGENOM" id="CLU_1124841_0_0_1"/>
<dbReference type="EMBL" id="KB909669">
    <property type="protein sequence ID" value="EOB11824.1"/>
    <property type="molecule type" value="Genomic_DNA"/>
</dbReference>
<feature type="non-terminal residue" evidence="2">
    <location>
        <position position="247"/>
    </location>
</feature>
<gene>
    <name evidence="2" type="ORF">NBO_762g0001</name>
</gene>
<evidence type="ECO:0000313" key="3">
    <source>
        <dbReference type="Proteomes" id="UP000016927"/>
    </source>
</evidence>
<protein>
    <submittedName>
        <fullName evidence="2">Uncharacterized protein</fullName>
    </submittedName>
</protein>
<proteinExistence type="predicted"/>
<feature type="signal peptide" evidence="1">
    <location>
        <begin position="1"/>
        <end position="18"/>
    </location>
</feature>
<evidence type="ECO:0000313" key="2">
    <source>
        <dbReference type="EMBL" id="EOB11824.1"/>
    </source>
</evidence>
<organism evidence="2 3">
    <name type="scientific">Nosema bombycis (strain CQ1 / CVCC 102059)</name>
    <name type="common">Microsporidian parasite</name>
    <name type="synonym">Pebrine of silkworm</name>
    <dbReference type="NCBI Taxonomy" id="578461"/>
    <lineage>
        <taxon>Eukaryota</taxon>
        <taxon>Fungi</taxon>
        <taxon>Fungi incertae sedis</taxon>
        <taxon>Microsporidia</taxon>
        <taxon>Nosematidae</taxon>
        <taxon>Nosema</taxon>
    </lineage>
</organism>
<evidence type="ECO:0000256" key="1">
    <source>
        <dbReference type="SAM" id="SignalP"/>
    </source>
</evidence>
<keyword evidence="1" id="KW-0732">Signal</keyword>
<keyword evidence="3" id="KW-1185">Reference proteome</keyword>
<feature type="chain" id="PRO_5004344961" evidence="1">
    <location>
        <begin position="19"/>
        <end position="247"/>
    </location>
</feature>
<reference evidence="2 3" key="1">
    <citation type="journal article" date="2013" name="BMC Genomics">
        <title>Comparative genomics of parasitic silkworm microsporidia reveal an association between genome expansion and host adaptation.</title>
        <authorList>
            <person name="Pan G."/>
            <person name="Xu J."/>
            <person name="Li T."/>
            <person name="Xia Q."/>
            <person name="Liu S.L."/>
            <person name="Zhang G."/>
            <person name="Li S."/>
            <person name="Li C."/>
            <person name="Liu H."/>
            <person name="Yang L."/>
            <person name="Liu T."/>
            <person name="Zhang X."/>
            <person name="Wu Z."/>
            <person name="Fan W."/>
            <person name="Dang X."/>
            <person name="Xiang H."/>
            <person name="Tao M."/>
            <person name="Li Y."/>
            <person name="Hu J."/>
            <person name="Li Z."/>
            <person name="Lin L."/>
            <person name="Luo J."/>
            <person name="Geng L."/>
            <person name="Wang L."/>
            <person name="Long M."/>
            <person name="Wan Y."/>
            <person name="He N."/>
            <person name="Zhang Z."/>
            <person name="Lu C."/>
            <person name="Keeling P.J."/>
            <person name="Wang J."/>
            <person name="Xiang Z."/>
            <person name="Zhou Z."/>
        </authorList>
    </citation>
    <scope>NUCLEOTIDE SEQUENCE [LARGE SCALE GENOMIC DNA]</scope>
    <source>
        <strain evidence="3">CQ1 / CVCC 102059</strain>
    </source>
</reference>
<dbReference type="VEuPathDB" id="MicrosporidiaDB:NBO_762g0001"/>
<dbReference type="AlphaFoldDB" id="R0M1D0"/>
<name>R0M1D0_NOSB1</name>
<sequence length="247" mass="28780">MMMFKLFLSFSILIYCSVFNLIDSHESTFDDLFMNIETNDLFDKDCGFDITASDSLSFYQTIQPTDNDGSSLDISKYTENNRTTTFDELKEFLVLPAQMECSITDESKNLNVDKNCNDSLVTDTFDKYTKELDDSIMAYIMTNYNAAFKSSYVTRLDNIKEVLDLLSAQESDNTNIFDRKDLLRKNLITQKMIKLKVPHLHCLIYFTKKKSRSFYNFDLSLNDIRYKVFITLSQFVKYELPISGYIS</sequence>
<dbReference type="Proteomes" id="UP000016927">
    <property type="component" value="Unassembled WGS sequence"/>
</dbReference>